<dbReference type="OrthoDB" id="1001863at2759"/>
<sequence length="189" mass="21339">MKEGNAVIIQEEILNPPYFGPWMIAKRMTRRNNIFTWNSSKINKLTSIYTQGKFARICVKIDLQKSLVPKIEVIGHCVKYGHKAAQCGEGVVQVVSGDGGDVGEGLIRCGPKCTNVIKSISEVKDSKNEDGLVRKPNDEWMWAMMEMLNQKYRLILRGMGMSSRVLTLVDNSKIYYYHLTLAIKEPNGL</sequence>
<reference evidence="1" key="1">
    <citation type="submission" date="2018-05" db="EMBL/GenBank/DDBJ databases">
        <title>Draft genome of Mucuna pruriens seed.</title>
        <authorList>
            <person name="Nnadi N.E."/>
            <person name="Vos R."/>
            <person name="Hasami M.H."/>
            <person name="Devisetty U.K."/>
            <person name="Aguiy J.C."/>
        </authorList>
    </citation>
    <scope>NUCLEOTIDE SEQUENCE [LARGE SCALE GENOMIC DNA]</scope>
    <source>
        <strain evidence="1">JCA_2017</strain>
    </source>
</reference>
<feature type="non-terminal residue" evidence="1">
    <location>
        <position position="1"/>
    </location>
</feature>
<protein>
    <submittedName>
        <fullName evidence="1">Uncharacterized protein</fullName>
    </submittedName>
</protein>
<gene>
    <name evidence="1" type="ORF">CR513_04619</name>
</gene>
<evidence type="ECO:0000313" key="2">
    <source>
        <dbReference type="Proteomes" id="UP000257109"/>
    </source>
</evidence>
<organism evidence="1 2">
    <name type="scientific">Mucuna pruriens</name>
    <name type="common">Velvet bean</name>
    <name type="synonym">Dolichos pruriens</name>
    <dbReference type="NCBI Taxonomy" id="157652"/>
    <lineage>
        <taxon>Eukaryota</taxon>
        <taxon>Viridiplantae</taxon>
        <taxon>Streptophyta</taxon>
        <taxon>Embryophyta</taxon>
        <taxon>Tracheophyta</taxon>
        <taxon>Spermatophyta</taxon>
        <taxon>Magnoliopsida</taxon>
        <taxon>eudicotyledons</taxon>
        <taxon>Gunneridae</taxon>
        <taxon>Pentapetalae</taxon>
        <taxon>rosids</taxon>
        <taxon>fabids</taxon>
        <taxon>Fabales</taxon>
        <taxon>Fabaceae</taxon>
        <taxon>Papilionoideae</taxon>
        <taxon>50 kb inversion clade</taxon>
        <taxon>NPAAA clade</taxon>
        <taxon>indigoferoid/millettioid clade</taxon>
        <taxon>Phaseoleae</taxon>
        <taxon>Mucuna</taxon>
    </lineage>
</organism>
<dbReference type="AlphaFoldDB" id="A0A371I6Z0"/>
<dbReference type="Proteomes" id="UP000257109">
    <property type="component" value="Unassembled WGS sequence"/>
</dbReference>
<dbReference type="EMBL" id="QJKJ01000771">
    <property type="protein sequence ID" value="RDY10803.1"/>
    <property type="molecule type" value="Genomic_DNA"/>
</dbReference>
<proteinExistence type="predicted"/>
<accession>A0A371I6Z0</accession>
<name>A0A371I6Z0_MUCPR</name>
<dbReference type="STRING" id="157652.A0A371I6Z0"/>
<comment type="caution">
    <text evidence="1">The sequence shown here is derived from an EMBL/GenBank/DDBJ whole genome shotgun (WGS) entry which is preliminary data.</text>
</comment>
<evidence type="ECO:0000313" key="1">
    <source>
        <dbReference type="EMBL" id="RDY10803.1"/>
    </source>
</evidence>
<keyword evidence="2" id="KW-1185">Reference proteome</keyword>